<dbReference type="Proteomes" id="UP000663193">
    <property type="component" value="Chromosome 9"/>
</dbReference>
<dbReference type="VEuPathDB" id="FungiDB:JI435_304640"/>
<sequence length="331" mass="37123">MTCLHDEGSEVWIEADYNKSIVEVNMLVAKRLIQSSGRLDVLSHVRGHEAEAGLPTWAPMWNHRTRVAHSLLGSHVDFCADGHALPTTTWSNMRADIHKSEKLGPYHHHFIHEDQLHVTSISIGRVVWCFKDPAMGHYDEWLGQSDTRRSLRGPMKYNLSFPRGVLSALAQVETKLPMYTATQVFEAFGEVLTCGTIHPQYEGERGRHEHASDYMAYRESTIGDLPNAPFPVQDVRPGTRDRAFQNAIDYACEGRVLFCTDTGFLGLGPASLRLGDEACILRGGKVPYLLREAKEDDYNLVGECYISGAMHGELVSDSMTDDRKPTKRVIV</sequence>
<dbReference type="EMBL" id="CP069031">
    <property type="protein sequence ID" value="QRC99091.1"/>
    <property type="molecule type" value="Genomic_DNA"/>
</dbReference>
<evidence type="ECO:0000313" key="2">
    <source>
        <dbReference type="Proteomes" id="UP000663193"/>
    </source>
</evidence>
<dbReference type="InterPro" id="IPR052895">
    <property type="entry name" value="HetReg/Transcr_Mod"/>
</dbReference>
<gene>
    <name evidence="1" type="ORF">JI435_304640</name>
</gene>
<dbReference type="Pfam" id="PF26639">
    <property type="entry name" value="Het-6_barrel"/>
    <property type="match status" value="1"/>
</dbReference>
<dbReference type="PANTHER" id="PTHR24148">
    <property type="entry name" value="ANKYRIN REPEAT DOMAIN-CONTAINING PROTEIN 39 HOMOLOG-RELATED"/>
    <property type="match status" value="1"/>
</dbReference>
<reference evidence="2" key="1">
    <citation type="journal article" date="2021" name="BMC Genomics">
        <title>Chromosome-level genome assembly and manually-curated proteome of model necrotroph Parastagonospora nodorum Sn15 reveals a genome-wide trove of candidate effector homologs, and redundancy of virulence-related functions within an accessory chromosome.</title>
        <authorList>
            <person name="Bertazzoni S."/>
            <person name="Jones D.A.B."/>
            <person name="Phan H.T."/>
            <person name="Tan K.-C."/>
            <person name="Hane J.K."/>
        </authorList>
    </citation>
    <scope>NUCLEOTIDE SEQUENCE [LARGE SCALE GENOMIC DNA]</scope>
    <source>
        <strain evidence="2">SN15 / ATCC MYA-4574 / FGSC 10173)</strain>
    </source>
</reference>
<proteinExistence type="predicted"/>
<dbReference type="AlphaFoldDB" id="A0A7U2I422"/>
<protein>
    <recommendedName>
        <fullName evidence="3">Heterokaryon incompatibility domain-containing protein</fullName>
    </recommendedName>
</protein>
<accession>A0A7U2I422</accession>
<dbReference type="PANTHER" id="PTHR24148:SF64">
    <property type="entry name" value="HETEROKARYON INCOMPATIBILITY DOMAIN-CONTAINING PROTEIN"/>
    <property type="match status" value="1"/>
</dbReference>
<name>A0A7U2I422_PHANO</name>
<evidence type="ECO:0008006" key="3">
    <source>
        <dbReference type="Google" id="ProtNLM"/>
    </source>
</evidence>
<evidence type="ECO:0000313" key="1">
    <source>
        <dbReference type="EMBL" id="QRC99091.1"/>
    </source>
</evidence>
<dbReference type="OrthoDB" id="2157530at2759"/>
<keyword evidence="2" id="KW-1185">Reference proteome</keyword>
<organism evidence="1 2">
    <name type="scientific">Phaeosphaeria nodorum (strain SN15 / ATCC MYA-4574 / FGSC 10173)</name>
    <name type="common">Glume blotch fungus</name>
    <name type="synonym">Parastagonospora nodorum</name>
    <dbReference type="NCBI Taxonomy" id="321614"/>
    <lineage>
        <taxon>Eukaryota</taxon>
        <taxon>Fungi</taxon>
        <taxon>Dikarya</taxon>
        <taxon>Ascomycota</taxon>
        <taxon>Pezizomycotina</taxon>
        <taxon>Dothideomycetes</taxon>
        <taxon>Pleosporomycetidae</taxon>
        <taxon>Pleosporales</taxon>
        <taxon>Pleosporineae</taxon>
        <taxon>Phaeosphaeriaceae</taxon>
        <taxon>Parastagonospora</taxon>
    </lineage>
</organism>